<evidence type="ECO:0000256" key="2">
    <source>
        <dbReference type="ARBA" id="ARBA00005745"/>
    </source>
</evidence>
<feature type="transmembrane region" description="Helical" evidence="8">
    <location>
        <begin position="380"/>
        <end position="403"/>
    </location>
</feature>
<sequence>MSTYYYRATDQRGNYCEGHVEAADYRMAVQSVRSLNYFPIEVKSQPLKKKVSLNSPEIKFEFGKRISPREMMDITQQLATLVESGFTIDKSLGVLTQLTEKAYSKSVLADVQEKVHAGSSLADALAEHPKDFSKLYLNMIRAGEAGGTLGPSLTRLAGFLERSEELKANIRSAMVYPAILTLVGGGAVAVLITVVIPQFSKLFEEMGQALPTPTKIMLGFSALLTDYWWALLIATIAFGFGFYLFLKTEKGRLKWDGLLLKLPVLGSLIEKIEVSRFSRTLSTLLQSGVPVLQALTIVSSILENRVISRAMDHIHKGLKGGLGLSGPLIETGVFPALATHMITIGEQSGTLDEMLEKVSNTYDREVERSIKQLISLIEPIMILLMAVIIGFIVISMLLAIFSVNEVSF</sequence>
<dbReference type="InterPro" id="IPR018076">
    <property type="entry name" value="T2SS_GspF_dom"/>
</dbReference>
<comment type="similarity">
    <text evidence="2">Belongs to the GSP F family.</text>
</comment>
<dbReference type="Proteomes" id="UP000594464">
    <property type="component" value="Chromosome"/>
</dbReference>
<keyword evidence="4" id="KW-0997">Cell inner membrane</keyword>
<evidence type="ECO:0000256" key="4">
    <source>
        <dbReference type="ARBA" id="ARBA00022519"/>
    </source>
</evidence>
<evidence type="ECO:0000259" key="9">
    <source>
        <dbReference type="Pfam" id="PF00482"/>
    </source>
</evidence>
<protein>
    <submittedName>
        <fullName evidence="10">Type II secretion system inner membrane protein GspF</fullName>
    </submittedName>
</protein>
<feature type="domain" description="Type II secretion system protein GspF" evidence="9">
    <location>
        <begin position="277"/>
        <end position="398"/>
    </location>
</feature>
<name>A0A7T0C4A0_9BACT</name>
<dbReference type="PRINTS" id="PR00812">
    <property type="entry name" value="BCTERIALGSPF"/>
</dbReference>
<dbReference type="Pfam" id="PF00482">
    <property type="entry name" value="T2SSF"/>
    <property type="match status" value="2"/>
</dbReference>
<gene>
    <name evidence="10" type="primary">gspF</name>
    <name evidence="10" type="ORF">G3M78_12875</name>
</gene>
<dbReference type="FunFam" id="1.20.81.30:FF:000001">
    <property type="entry name" value="Type II secretion system protein F"/>
    <property type="match status" value="2"/>
</dbReference>
<dbReference type="NCBIfam" id="TIGR02120">
    <property type="entry name" value="GspF"/>
    <property type="match status" value="1"/>
</dbReference>
<dbReference type="InterPro" id="IPR003004">
    <property type="entry name" value="GspF/PilC"/>
</dbReference>
<keyword evidence="7 8" id="KW-0472">Membrane</keyword>
<evidence type="ECO:0000313" key="10">
    <source>
        <dbReference type="EMBL" id="QPJ66238.1"/>
    </source>
</evidence>
<dbReference type="GO" id="GO:0005886">
    <property type="term" value="C:plasma membrane"/>
    <property type="evidence" value="ECO:0007669"/>
    <property type="project" value="UniProtKB-SubCell"/>
</dbReference>
<dbReference type="AlphaFoldDB" id="A0A7T0C4A0"/>
<evidence type="ECO:0000256" key="7">
    <source>
        <dbReference type="ARBA" id="ARBA00023136"/>
    </source>
</evidence>
<feature type="transmembrane region" description="Helical" evidence="8">
    <location>
        <begin position="175"/>
        <end position="196"/>
    </location>
</feature>
<feature type="domain" description="Type II secretion system protein GspF" evidence="9">
    <location>
        <begin position="75"/>
        <end position="197"/>
    </location>
</feature>
<keyword evidence="3" id="KW-1003">Cell membrane</keyword>
<organism evidence="10 11">
    <name type="scientific">Candidatus Nitrohelix vancouverensis</name>
    <dbReference type="NCBI Taxonomy" id="2705534"/>
    <lineage>
        <taxon>Bacteria</taxon>
        <taxon>Pseudomonadati</taxon>
        <taxon>Nitrospinota/Tectimicrobiota group</taxon>
        <taxon>Nitrospinota</taxon>
        <taxon>Nitrospinia</taxon>
        <taxon>Nitrospinales</taxon>
        <taxon>Nitrospinaceae</taxon>
        <taxon>Candidatus Nitrohelix</taxon>
    </lineage>
</organism>
<keyword evidence="6 8" id="KW-1133">Transmembrane helix</keyword>
<dbReference type="InterPro" id="IPR011850">
    <property type="entry name" value="T2SS_GspF"/>
</dbReference>
<dbReference type="KEGG" id="nva:G3M78_12875"/>
<dbReference type="PANTHER" id="PTHR30012">
    <property type="entry name" value="GENERAL SECRETION PATHWAY PROTEIN"/>
    <property type="match status" value="1"/>
</dbReference>
<dbReference type="GO" id="GO:0015628">
    <property type="term" value="P:protein secretion by the type II secretion system"/>
    <property type="evidence" value="ECO:0007669"/>
    <property type="project" value="InterPro"/>
</dbReference>
<evidence type="ECO:0000256" key="1">
    <source>
        <dbReference type="ARBA" id="ARBA00004429"/>
    </source>
</evidence>
<reference evidence="11" key="1">
    <citation type="submission" date="2020-02" db="EMBL/GenBank/DDBJ databases">
        <title>Genomic and physiological characterization of two novel Nitrospinaceae genera.</title>
        <authorList>
            <person name="Mueller A.J."/>
            <person name="Jung M.-Y."/>
            <person name="Strachan C.R."/>
            <person name="Herbold C.W."/>
            <person name="Kirkegaard R.H."/>
            <person name="Daims H."/>
        </authorList>
    </citation>
    <scope>NUCLEOTIDE SEQUENCE [LARGE SCALE GENOMIC DNA]</scope>
</reference>
<dbReference type="InterPro" id="IPR042094">
    <property type="entry name" value="T2SS_GspF_sf"/>
</dbReference>
<dbReference type="GO" id="GO:0015627">
    <property type="term" value="C:type II protein secretion system complex"/>
    <property type="evidence" value="ECO:0007669"/>
    <property type="project" value="InterPro"/>
</dbReference>
<proteinExistence type="inferred from homology"/>
<feature type="transmembrane region" description="Helical" evidence="8">
    <location>
        <begin position="227"/>
        <end position="246"/>
    </location>
</feature>
<evidence type="ECO:0000256" key="6">
    <source>
        <dbReference type="ARBA" id="ARBA00022989"/>
    </source>
</evidence>
<accession>A0A7T0C4A0</accession>
<dbReference type="PANTHER" id="PTHR30012:SF0">
    <property type="entry name" value="TYPE II SECRETION SYSTEM PROTEIN F-RELATED"/>
    <property type="match status" value="1"/>
</dbReference>
<evidence type="ECO:0000256" key="3">
    <source>
        <dbReference type="ARBA" id="ARBA00022475"/>
    </source>
</evidence>
<keyword evidence="5 8" id="KW-0812">Transmembrane</keyword>
<evidence type="ECO:0000313" key="11">
    <source>
        <dbReference type="Proteomes" id="UP000594464"/>
    </source>
</evidence>
<evidence type="ECO:0000256" key="5">
    <source>
        <dbReference type="ARBA" id="ARBA00022692"/>
    </source>
</evidence>
<dbReference type="Gene3D" id="1.20.81.30">
    <property type="entry name" value="Type II secretion system (T2SS), domain F"/>
    <property type="match status" value="2"/>
</dbReference>
<evidence type="ECO:0000256" key="8">
    <source>
        <dbReference type="SAM" id="Phobius"/>
    </source>
</evidence>
<dbReference type="EMBL" id="CP048620">
    <property type="protein sequence ID" value="QPJ66238.1"/>
    <property type="molecule type" value="Genomic_DNA"/>
</dbReference>
<comment type="subcellular location">
    <subcellularLocation>
        <location evidence="1">Cell inner membrane</location>
        <topology evidence="1">Multi-pass membrane protein</topology>
    </subcellularLocation>
</comment>